<evidence type="ECO:0000259" key="9">
    <source>
        <dbReference type="PROSITE" id="PS50110"/>
    </source>
</evidence>
<dbReference type="Pfam" id="PF00072">
    <property type="entry name" value="Response_reg"/>
    <property type="match status" value="1"/>
</dbReference>
<dbReference type="InterPro" id="IPR001867">
    <property type="entry name" value="OmpR/PhoB-type_DNA-bd"/>
</dbReference>
<evidence type="ECO:0000259" key="10">
    <source>
        <dbReference type="PROSITE" id="PS51755"/>
    </source>
</evidence>
<dbReference type="CDD" id="cd17574">
    <property type="entry name" value="REC_OmpR"/>
    <property type="match status" value="1"/>
</dbReference>
<dbReference type="SUPFAM" id="SSF46894">
    <property type="entry name" value="C-terminal effector domain of the bipartite response regulators"/>
    <property type="match status" value="1"/>
</dbReference>
<dbReference type="InterPro" id="IPR016032">
    <property type="entry name" value="Sig_transdc_resp-reg_C-effctor"/>
</dbReference>
<dbReference type="Proteomes" id="UP000276128">
    <property type="component" value="Unassembled WGS sequence"/>
</dbReference>
<dbReference type="FunFam" id="3.40.50.2300:FF:000001">
    <property type="entry name" value="DNA-binding response regulator PhoB"/>
    <property type="match status" value="1"/>
</dbReference>
<accession>A0A430JJA6</accession>
<evidence type="ECO:0000256" key="2">
    <source>
        <dbReference type="ARBA" id="ARBA00022553"/>
    </source>
</evidence>
<dbReference type="InterPro" id="IPR011006">
    <property type="entry name" value="CheY-like_superfamily"/>
</dbReference>
<evidence type="ECO:0000256" key="8">
    <source>
        <dbReference type="PROSITE-ProRule" id="PRU01091"/>
    </source>
</evidence>
<sequence>MKVRKETHMDTRILLVEDDPDICDLVAIYLRNEGMRVDVAMHAEQALALFQQSVYHLVVSDIMLPGMDGMQFVKQIRRHSDLPVIFLTSKKEPQDIIAGLQIGGDDYVTKPFEPEVLVARVQAGLRRYRTATASEHSGGDVWKDSWLAVHKNQLEVLVDNKPIALPAKELQLLLMLLERPSQVFSVNQIYERIWGLDGISDERTVMVHIHNLRKKIEKDPAHPVYIKTIRGFGYKFGGLQG</sequence>
<keyword evidence="4" id="KW-0805">Transcription regulation</keyword>
<dbReference type="SUPFAM" id="SSF52172">
    <property type="entry name" value="CheY-like"/>
    <property type="match status" value="1"/>
</dbReference>
<dbReference type="PANTHER" id="PTHR48111:SF1">
    <property type="entry name" value="TWO-COMPONENT RESPONSE REGULATOR ORR33"/>
    <property type="match status" value="1"/>
</dbReference>
<dbReference type="PROSITE" id="PS51755">
    <property type="entry name" value="OMPR_PHOB"/>
    <property type="match status" value="1"/>
</dbReference>
<dbReference type="AlphaFoldDB" id="A0A430JJA6"/>
<evidence type="ECO:0000313" key="12">
    <source>
        <dbReference type="Proteomes" id="UP000276128"/>
    </source>
</evidence>
<dbReference type="GO" id="GO:0000156">
    <property type="term" value="F:phosphorelay response regulator activity"/>
    <property type="evidence" value="ECO:0007669"/>
    <property type="project" value="TreeGrafter"/>
</dbReference>
<dbReference type="Gene3D" id="6.10.250.690">
    <property type="match status" value="1"/>
</dbReference>
<dbReference type="GO" id="GO:0005829">
    <property type="term" value="C:cytosol"/>
    <property type="evidence" value="ECO:0007669"/>
    <property type="project" value="TreeGrafter"/>
</dbReference>
<name>A0A430JJA6_9BACL</name>
<reference evidence="11 12" key="1">
    <citation type="submission" date="2018-12" db="EMBL/GenBank/DDBJ databases">
        <title>Bacillus ochoae sp. nov., Paenibacillus whitsoniae sp. nov., Paenibacillus spiritus sp. nov. Isolated from the Mars Exploration Rover during spacecraft assembly.</title>
        <authorList>
            <person name="Seuylemezian A."/>
            <person name="Vaishampayan P."/>
        </authorList>
    </citation>
    <scope>NUCLEOTIDE SEQUENCE [LARGE SCALE GENOMIC DNA]</scope>
    <source>
        <strain evidence="11 12">MER 54</strain>
    </source>
</reference>
<organism evidence="11 12">
    <name type="scientific">Paenibacillus whitsoniae</name>
    <dbReference type="NCBI Taxonomy" id="2496558"/>
    <lineage>
        <taxon>Bacteria</taxon>
        <taxon>Bacillati</taxon>
        <taxon>Bacillota</taxon>
        <taxon>Bacilli</taxon>
        <taxon>Bacillales</taxon>
        <taxon>Paenibacillaceae</taxon>
        <taxon>Paenibacillus</taxon>
    </lineage>
</organism>
<dbReference type="OrthoDB" id="9790442at2"/>
<dbReference type="EMBL" id="RXHU01000013">
    <property type="protein sequence ID" value="RTE11083.1"/>
    <property type="molecule type" value="Genomic_DNA"/>
</dbReference>
<evidence type="ECO:0000256" key="3">
    <source>
        <dbReference type="ARBA" id="ARBA00023012"/>
    </source>
</evidence>
<dbReference type="InterPro" id="IPR036388">
    <property type="entry name" value="WH-like_DNA-bd_sf"/>
</dbReference>
<keyword evidence="5 8" id="KW-0238">DNA-binding</keyword>
<gene>
    <name evidence="11" type="ORF">EJQ19_03910</name>
</gene>
<dbReference type="InterPro" id="IPR001789">
    <property type="entry name" value="Sig_transdc_resp-reg_receiver"/>
</dbReference>
<dbReference type="CDD" id="cd00383">
    <property type="entry name" value="trans_reg_C"/>
    <property type="match status" value="1"/>
</dbReference>
<feature type="DNA-binding region" description="OmpR/PhoB-type" evidence="8">
    <location>
        <begin position="137"/>
        <end position="238"/>
    </location>
</feature>
<keyword evidence="2 7" id="KW-0597">Phosphoprotein</keyword>
<comment type="caution">
    <text evidence="11">The sequence shown here is derived from an EMBL/GenBank/DDBJ whole genome shotgun (WGS) entry which is preliminary data.</text>
</comment>
<dbReference type="Pfam" id="PF00486">
    <property type="entry name" value="Trans_reg_C"/>
    <property type="match status" value="1"/>
</dbReference>
<dbReference type="GO" id="GO:0032993">
    <property type="term" value="C:protein-DNA complex"/>
    <property type="evidence" value="ECO:0007669"/>
    <property type="project" value="TreeGrafter"/>
</dbReference>
<evidence type="ECO:0000313" key="11">
    <source>
        <dbReference type="EMBL" id="RTE11083.1"/>
    </source>
</evidence>
<dbReference type="SMART" id="SM00862">
    <property type="entry name" value="Trans_reg_C"/>
    <property type="match status" value="1"/>
</dbReference>
<dbReference type="FunFam" id="1.10.10.10:FF:000018">
    <property type="entry name" value="DNA-binding response regulator ResD"/>
    <property type="match status" value="1"/>
</dbReference>
<dbReference type="Gene3D" id="1.10.10.10">
    <property type="entry name" value="Winged helix-like DNA-binding domain superfamily/Winged helix DNA-binding domain"/>
    <property type="match status" value="1"/>
</dbReference>
<evidence type="ECO:0000256" key="4">
    <source>
        <dbReference type="ARBA" id="ARBA00023015"/>
    </source>
</evidence>
<proteinExistence type="predicted"/>
<dbReference type="SMART" id="SM00448">
    <property type="entry name" value="REC"/>
    <property type="match status" value="1"/>
</dbReference>
<dbReference type="PROSITE" id="PS50110">
    <property type="entry name" value="RESPONSE_REGULATORY"/>
    <property type="match status" value="1"/>
</dbReference>
<feature type="domain" description="Response regulatory" evidence="9">
    <location>
        <begin position="12"/>
        <end position="125"/>
    </location>
</feature>
<keyword evidence="12" id="KW-1185">Reference proteome</keyword>
<dbReference type="GO" id="GO:0000976">
    <property type="term" value="F:transcription cis-regulatory region binding"/>
    <property type="evidence" value="ECO:0007669"/>
    <property type="project" value="TreeGrafter"/>
</dbReference>
<dbReference type="Gene3D" id="3.40.50.2300">
    <property type="match status" value="1"/>
</dbReference>
<evidence type="ECO:0000256" key="1">
    <source>
        <dbReference type="ARBA" id="ARBA00004496"/>
    </source>
</evidence>
<keyword evidence="6" id="KW-0804">Transcription</keyword>
<evidence type="ECO:0000256" key="5">
    <source>
        <dbReference type="ARBA" id="ARBA00023125"/>
    </source>
</evidence>
<dbReference type="GO" id="GO:0006355">
    <property type="term" value="P:regulation of DNA-templated transcription"/>
    <property type="evidence" value="ECO:0007669"/>
    <property type="project" value="InterPro"/>
</dbReference>
<dbReference type="InterPro" id="IPR039420">
    <property type="entry name" value="WalR-like"/>
</dbReference>
<evidence type="ECO:0000256" key="7">
    <source>
        <dbReference type="PROSITE-ProRule" id="PRU00169"/>
    </source>
</evidence>
<evidence type="ECO:0000256" key="6">
    <source>
        <dbReference type="ARBA" id="ARBA00023163"/>
    </source>
</evidence>
<keyword evidence="3" id="KW-0902">Two-component regulatory system</keyword>
<comment type="subcellular location">
    <subcellularLocation>
        <location evidence="1">Cytoplasm</location>
    </subcellularLocation>
</comment>
<feature type="modified residue" description="4-aspartylphosphate" evidence="7">
    <location>
        <position position="61"/>
    </location>
</feature>
<protein>
    <submittedName>
        <fullName evidence="11">Response regulator transcription factor</fullName>
    </submittedName>
</protein>
<dbReference type="PANTHER" id="PTHR48111">
    <property type="entry name" value="REGULATOR OF RPOS"/>
    <property type="match status" value="1"/>
</dbReference>
<feature type="domain" description="OmpR/PhoB-type" evidence="10">
    <location>
        <begin position="137"/>
        <end position="238"/>
    </location>
</feature>